<dbReference type="PANTHER" id="PTHR34296">
    <property type="entry name" value="TRANSCRIPTIONAL ACTIVATOR PROTEIN MED"/>
    <property type="match status" value="1"/>
</dbReference>
<dbReference type="GO" id="GO:0005886">
    <property type="term" value="C:plasma membrane"/>
    <property type="evidence" value="ECO:0007669"/>
    <property type="project" value="UniProtKB-SubCell"/>
</dbReference>
<dbReference type="Proteomes" id="UP000095209">
    <property type="component" value="Unassembled WGS sequence"/>
</dbReference>
<evidence type="ECO:0000313" key="9">
    <source>
        <dbReference type="Proteomes" id="UP000095209"/>
    </source>
</evidence>
<comment type="subcellular location">
    <subcellularLocation>
        <location evidence="1">Cell membrane</location>
        <topology evidence="1">Lipid-anchor</topology>
    </subcellularLocation>
</comment>
<sequence>MKTILLSIITGISFMLLLVGCSSESINSNSVKVGMLVPETINEPVWGDKGYKGLLKIQSDLGVDVYYKENIKTIAMAEKAIKEFQEKGVSLVFGHGIEYGPIFIAFQDKYPDIQFVYFNGDETADNVVSIKFNSHAMGFFGGMVAAKMSKTNHIGVIAAFEWQPEIQGFVAGAKYEKPDIKVSIDYTYDWAGTDEAIYYLDELIKERADVFYPAGDMFNIPIINKVKDQGLYAIGFISEQSDLGEATVLTSTIQHVSYVYKDVAEKYMTEKLESGVILVDFQDGAISMGQFSPEVPEDYQLKLKDMIEHYKLMQQLPNE</sequence>
<dbReference type="EMBL" id="MJEH01000055">
    <property type="protein sequence ID" value="OEH91685.1"/>
    <property type="molecule type" value="Genomic_DNA"/>
</dbReference>
<dbReference type="PANTHER" id="PTHR34296:SF2">
    <property type="entry name" value="ABC TRANSPORTER GUANOSINE-BINDING PROTEIN NUPN"/>
    <property type="match status" value="1"/>
</dbReference>
<dbReference type="STRING" id="1305675.BFG57_04470"/>
<evidence type="ECO:0000256" key="4">
    <source>
        <dbReference type="ARBA" id="ARBA00022729"/>
    </source>
</evidence>
<proteinExistence type="inferred from homology"/>
<keyword evidence="6" id="KW-0449">Lipoprotein</keyword>
<gene>
    <name evidence="8" type="ORF">BFG57_04470</name>
</gene>
<evidence type="ECO:0000256" key="1">
    <source>
        <dbReference type="ARBA" id="ARBA00004193"/>
    </source>
</evidence>
<dbReference type="InterPro" id="IPR003760">
    <property type="entry name" value="PnrA-like"/>
</dbReference>
<comment type="caution">
    <text evidence="8">The sequence shown here is derived from an EMBL/GenBank/DDBJ whole genome shotgun (WGS) entry which is preliminary data.</text>
</comment>
<name>A0A1E5LC67_9BACI</name>
<evidence type="ECO:0000256" key="5">
    <source>
        <dbReference type="ARBA" id="ARBA00023136"/>
    </source>
</evidence>
<dbReference type="Gene3D" id="3.40.50.2300">
    <property type="match status" value="2"/>
</dbReference>
<protein>
    <submittedName>
        <fullName evidence="8">BMP family ABC transporter substrate-binding protein</fullName>
    </submittedName>
</protein>
<dbReference type="InterPro" id="IPR050957">
    <property type="entry name" value="BMP_lipoprotein"/>
</dbReference>
<evidence type="ECO:0000259" key="7">
    <source>
        <dbReference type="Pfam" id="PF02608"/>
    </source>
</evidence>
<dbReference type="Pfam" id="PF02608">
    <property type="entry name" value="Bmp"/>
    <property type="match status" value="1"/>
</dbReference>
<dbReference type="OrthoDB" id="2556857at2"/>
<dbReference type="SUPFAM" id="SSF53822">
    <property type="entry name" value="Periplasmic binding protein-like I"/>
    <property type="match status" value="1"/>
</dbReference>
<dbReference type="RefSeq" id="WP_069718423.1">
    <property type="nucleotide sequence ID" value="NZ_MJEH01000055.1"/>
</dbReference>
<dbReference type="PROSITE" id="PS51257">
    <property type="entry name" value="PROKAR_LIPOPROTEIN"/>
    <property type="match status" value="1"/>
</dbReference>
<evidence type="ECO:0000256" key="3">
    <source>
        <dbReference type="ARBA" id="ARBA00022475"/>
    </source>
</evidence>
<feature type="domain" description="ABC transporter substrate-binding protein PnrA-like" evidence="7">
    <location>
        <begin position="31"/>
        <end position="304"/>
    </location>
</feature>
<evidence type="ECO:0000313" key="8">
    <source>
        <dbReference type="EMBL" id="OEH91685.1"/>
    </source>
</evidence>
<reference evidence="8 9" key="1">
    <citation type="submission" date="2016-08" db="EMBL/GenBank/DDBJ databases">
        <title>Genome of Bacillus solimangrovi GH2-4.</title>
        <authorList>
            <person name="Lim S."/>
            <person name="Kim B.-C."/>
        </authorList>
    </citation>
    <scope>NUCLEOTIDE SEQUENCE [LARGE SCALE GENOMIC DNA]</scope>
    <source>
        <strain evidence="8 9">GH2-4</strain>
    </source>
</reference>
<dbReference type="InterPro" id="IPR028082">
    <property type="entry name" value="Peripla_BP_I"/>
</dbReference>
<evidence type="ECO:0000256" key="6">
    <source>
        <dbReference type="ARBA" id="ARBA00023288"/>
    </source>
</evidence>
<keyword evidence="5" id="KW-0472">Membrane</keyword>
<comment type="similarity">
    <text evidence="2">Belongs to the BMP lipoprotein family.</text>
</comment>
<dbReference type="AlphaFoldDB" id="A0A1E5LC67"/>
<keyword evidence="9" id="KW-1185">Reference proteome</keyword>
<evidence type="ECO:0000256" key="2">
    <source>
        <dbReference type="ARBA" id="ARBA00008610"/>
    </source>
</evidence>
<keyword evidence="3" id="KW-1003">Cell membrane</keyword>
<organism evidence="8 9">
    <name type="scientific">Bacillus solimangrovi</name>
    <dbReference type="NCBI Taxonomy" id="1305675"/>
    <lineage>
        <taxon>Bacteria</taxon>
        <taxon>Bacillati</taxon>
        <taxon>Bacillota</taxon>
        <taxon>Bacilli</taxon>
        <taxon>Bacillales</taxon>
        <taxon>Bacillaceae</taxon>
        <taxon>Bacillus</taxon>
    </lineage>
</organism>
<accession>A0A1E5LC67</accession>
<keyword evidence="4" id="KW-0732">Signal</keyword>